<accession>A0A2A5MGW3</accession>
<dbReference type="RefSeq" id="WP_096833802.1">
    <property type="nucleotide sequence ID" value="NZ_JAKCUX010000011.1"/>
</dbReference>
<evidence type="ECO:0000313" key="3">
    <source>
        <dbReference type="Proteomes" id="UP000217648"/>
    </source>
</evidence>
<protein>
    <recommendedName>
        <fullName evidence="4">Lipoprotein</fullName>
    </recommendedName>
</protein>
<dbReference type="Proteomes" id="UP000217648">
    <property type="component" value="Unassembled WGS sequence"/>
</dbReference>
<sequence length="395" mass="44998">MKSVRYFTLNFSGFTTAVSEKQGYLRLIAGEHVFYTDKRYFNDPALFDRLKINQPLHPGARRLDNGSYWIHWLSDGETHLEPSQHVKRWARPLLFISLLTLIVTLIPLLVSASEWGRFGCGIIAILAFIALLTGLYERLFHPALKRHPAMRDLLAKMALARRRDVSFCQPLPATTQALRQSAMPFTQALPERYAAQADIIIDAHFKKWYAGNPTREYHGLGIQCGSLPLAFWWQAGCANFALHPVFYRCQPPFLATGDRILAVYERDSRAIHALYNASDGAAYIKNHPLYPGRRQLSLLYYLFYGLALVMYLLFLGVELVSALQSGRRVWWQVQDSLDMLSLLLLCFGGVLAVLELIGPTAWLLSHRVADWLKLRSAMRRYLRGAAPPTTLEEVM</sequence>
<feature type="transmembrane region" description="Helical" evidence="1">
    <location>
        <begin position="298"/>
        <end position="320"/>
    </location>
</feature>
<comment type="caution">
    <text evidence="2">The sequence shown here is derived from an EMBL/GenBank/DDBJ whole genome shotgun (WGS) entry which is preliminary data.</text>
</comment>
<name>A0A2A5MGW3_9ENTR</name>
<keyword evidence="1" id="KW-0472">Membrane</keyword>
<keyword evidence="1" id="KW-1133">Transmembrane helix</keyword>
<feature type="transmembrane region" description="Helical" evidence="1">
    <location>
        <begin position="93"/>
        <end position="110"/>
    </location>
</feature>
<keyword evidence="1" id="KW-0812">Transmembrane</keyword>
<reference evidence="2 3" key="1">
    <citation type="submission" date="2017-09" db="EMBL/GenBank/DDBJ databases">
        <title>Mdr eskape-Ghana.</title>
        <authorList>
            <person name="Agyepong N."/>
            <person name="Janice J."/>
            <person name="Samuelsen O."/>
            <person name="Owusu-Ofori A."/>
            <person name="Sundsfjord A."/>
            <person name="Essack S."/>
            <person name="Pedersen T."/>
        </authorList>
    </citation>
    <scope>NUCLEOTIDE SEQUENCE [LARGE SCALE GENOMIC DNA]</scope>
    <source>
        <strain evidence="2 3">46</strain>
    </source>
</reference>
<evidence type="ECO:0000256" key="1">
    <source>
        <dbReference type="SAM" id="Phobius"/>
    </source>
</evidence>
<feature type="transmembrane region" description="Helical" evidence="1">
    <location>
        <begin position="340"/>
        <end position="365"/>
    </location>
</feature>
<gene>
    <name evidence="2" type="ORF">CP911_18455</name>
</gene>
<feature type="transmembrane region" description="Helical" evidence="1">
    <location>
        <begin position="116"/>
        <end position="136"/>
    </location>
</feature>
<organism evidence="2 3">
    <name type="scientific">Klebsiella quasipneumoniae</name>
    <dbReference type="NCBI Taxonomy" id="1463165"/>
    <lineage>
        <taxon>Bacteria</taxon>
        <taxon>Pseudomonadati</taxon>
        <taxon>Pseudomonadota</taxon>
        <taxon>Gammaproteobacteria</taxon>
        <taxon>Enterobacterales</taxon>
        <taxon>Enterobacteriaceae</taxon>
        <taxon>Klebsiella/Raoultella group</taxon>
        <taxon>Klebsiella</taxon>
        <taxon>Klebsiella pneumoniae complex</taxon>
    </lineage>
</organism>
<evidence type="ECO:0008006" key="4">
    <source>
        <dbReference type="Google" id="ProtNLM"/>
    </source>
</evidence>
<dbReference type="AlphaFoldDB" id="A0A2A5MGW3"/>
<proteinExistence type="predicted"/>
<dbReference type="EMBL" id="NXHG01000011">
    <property type="protein sequence ID" value="PCM60128.1"/>
    <property type="molecule type" value="Genomic_DNA"/>
</dbReference>
<evidence type="ECO:0000313" key="2">
    <source>
        <dbReference type="EMBL" id="PCM60128.1"/>
    </source>
</evidence>